<keyword evidence="3" id="KW-1185">Reference proteome</keyword>
<dbReference type="EMBL" id="JBHRTL010000004">
    <property type="protein sequence ID" value="MFC3154346.1"/>
    <property type="molecule type" value="Genomic_DNA"/>
</dbReference>
<protein>
    <submittedName>
        <fullName evidence="2">Uncharacterized protein</fullName>
    </submittedName>
</protein>
<reference evidence="3" key="1">
    <citation type="journal article" date="2019" name="Int. J. Syst. Evol. Microbiol.">
        <title>The Global Catalogue of Microorganisms (GCM) 10K type strain sequencing project: providing services to taxonomists for standard genome sequencing and annotation.</title>
        <authorList>
            <consortium name="The Broad Institute Genomics Platform"/>
            <consortium name="The Broad Institute Genome Sequencing Center for Infectious Disease"/>
            <person name="Wu L."/>
            <person name="Ma J."/>
        </authorList>
    </citation>
    <scope>NUCLEOTIDE SEQUENCE [LARGE SCALE GENOMIC DNA]</scope>
    <source>
        <strain evidence="3">KCTC 52141</strain>
    </source>
</reference>
<name>A0ABV7HS62_9GAMM</name>
<dbReference type="Proteomes" id="UP001595548">
    <property type="component" value="Unassembled WGS sequence"/>
</dbReference>
<evidence type="ECO:0000256" key="1">
    <source>
        <dbReference type="SAM" id="SignalP"/>
    </source>
</evidence>
<sequence length="179" mass="20455">MKLNITTNNITKCVMASSLLFFCSSIFASEYRAPVKNLYMKNFHWSLPPDLKKLMTLDSASREKYFACASESNSAGSGAAGVYDEHFRNGDSMERLAKTLPRQNMVEGYKPVPKRELEPWTNGDSSEDISKMLVKRELDLVWGYYKDYEQPASTTDKTSVAQQVMWDYCLTIPKELFVE</sequence>
<keyword evidence="1" id="KW-0732">Signal</keyword>
<evidence type="ECO:0000313" key="2">
    <source>
        <dbReference type="EMBL" id="MFC3154346.1"/>
    </source>
</evidence>
<accession>A0ABV7HS62</accession>
<evidence type="ECO:0000313" key="3">
    <source>
        <dbReference type="Proteomes" id="UP001595548"/>
    </source>
</evidence>
<feature type="chain" id="PRO_5047499510" evidence="1">
    <location>
        <begin position="29"/>
        <end position="179"/>
    </location>
</feature>
<gene>
    <name evidence="2" type="ORF">ACFOEB_03955</name>
</gene>
<organism evidence="2 3">
    <name type="scientific">Gilvimarinus japonicus</name>
    <dbReference type="NCBI Taxonomy" id="1796469"/>
    <lineage>
        <taxon>Bacteria</taxon>
        <taxon>Pseudomonadati</taxon>
        <taxon>Pseudomonadota</taxon>
        <taxon>Gammaproteobacteria</taxon>
        <taxon>Cellvibrionales</taxon>
        <taxon>Cellvibrionaceae</taxon>
        <taxon>Gilvimarinus</taxon>
    </lineage>
</organism>
<feature type="signal peptide" evidence="1">
    <location>
        <begin position="1"/>
        <end position="28"/>
    </location>
</feature>
<comment type="caution">
    <text evidence="2">The sequence shown here is derived from an EMBL/GenBank/DDBJ whole genome shotgun (WGS) entry which is preliminary data.</text>
</comment>
<proteinExistence type="predicted"/>
<dbReference type="RefSeq" id="WP_382414553.1">
    <property type="nucleotide sequence ID" value="NZ_AP031500.1"/>
</dbReference>